<dbReference type="Proteomes" id="UP000029578">
    <property type="component" value="Unassembled WGS sequence"/>
</dbReference>
<dbReference type="Pfam" id="PF00753">
    <property type="entry name" value="Lactamase_B"/>
    <property type="match status" value="1"/>
</dbReference>
<dbReference type="SMART" id="SM00849">
    <property type="entry name" value="Lactamase_B"/>
    <property type="match status" value="1"/>
</dbReference>
<gene>
    <name evidence="6" type="ORF">HMPREF0661_04110</name>
</gene>
<evidence type="ECO:0000256" key="3">
    <source>
        <dbReference type="ARBA" id="ARBA00022801"/>
    </source>
</evidence>
<dbReference type="Gene3D" id="3.60.15.10">
    <property type="entry name" value="Ribonuclease Z/Hydroxyacylglutathione hydrolase-like"/>
    <property type="match status" value="1"/>
</dbReference>
<comment type="caution">
    <text evidence="6">The sequence shown here is derived from an EMBL/GenBank/DDBJ whole genome shotgun (WGS) entry which is preliminary data.</text>
</comment>
<evidence type="ECO:0000259" key="5">
    <source>
        <dbReference type="SMART" id="SM00849"/>
    </source>
</evidence>
<evidence type="ECO:0000256" key="1">
    <source>
        <dbReference type="ARBA" id="ARBA00001947"/>
    </source>
</evidence>
<keyword evidence="4" id="KW-0862">Zinc</keyword>
<evidence type="ECO:0000313" key="7">
    <source>
        <dbReference type="Proteomes" id="UP000029578"/>
    </source>
</evidence>
<dbReference type="SUPFAM" id="SSF56281">
    <property type="entry name" value="Metallo-hydrolase/oxidoreductase"/>
    <property type="match status" value="1"/>
</dbReference>
<dbReference type="GO" id="GO:0046872">
    <property type="term" value="F:metal ion binding"/>
    <property type="evidence" value="ECO:0007669"/>
    <property type="project" value="UniProtKB-KW"/>
</dbReference>
<dbReference type="GO" id="GO:0016787">
    <property type="term" value="F:hydrolase activity"/>
    <property type="evidence" value="ECO:0007669"/>
    <property type="project" value="UniProtKB-KW"/>
</dbReference>
<organism evidence="6 7">
    <name type="scientific">Prevotella melaninogenica DNF00666</name>
    <dbReference type="NCBI Taxonomy" id="1401073"/>
    <lineage>
        <taxon>Bacteria</taxon>
        <taxon>Pseudomonadati</taxon>
        <taxon>Bacteroidota</taxon>
        <taxon>Bacteroidia</taxon>
        <taxon>Bacteroidales</taxon>
        <taxon>Prevotellaceae</taxon>
        <taxon>Prevotella</taxon>
    </lineage>
</organism>
<evidence type="ECO:0000256" key="2">
    <source>
        <dbReference type="ARBA" id="ARBA00022723"/>
    </source>
</evidence>
<dbReference type="EMBL" id="JRNS01000239">
    <property type="protein sequence ID" value="KGF50968.1"/>
    <property type="molecule type" value="Genomic_DNA"/>
</dbReference>
<dbReference type="PANTHER" id="PTHR46233:SF3">
    <property type="entry name" value="HYDROXYACYLGLUTATHIONE HYDROLASE GLOC"/>
    <property type="match status" value="1"/>
</dbReference>
<comment type="cofactor">
    <cofactor evidence="1">
        <name>Zn(2+)</name>
        <dbReference type="ChEBI" id="CHEBI:29105"/>
    </cofactor>
</comment>
<dbReference type="RefSeq" id="WP_036863399.1">
    <property type="nucleotide sequence ID" value="NZ_JRNS01000239.1"/>
</dbReference>
<dbReference type="InterPro" id="IPR051453">
    <property type="entry name" value="MBL_Glyoxalase_II"/>
</dbReference>
<keyword evidence="2" id="KW-0479">Metal-binding</keyword>
<evidence type="ECO:0000256" key="4">
    <source>
        <dbReference type="ARBA" id="ARBA00022833"/>
    </source>
</evidence>
<name>A0A096AV64_9BACT</name>
<evidence type="ECO:0000313" key="6">
    <source>
        <dbReference type="EMBL" id="KGF50968.1"/>
    </source>
</evidence>
<accession>A0A096AV64</accession>
<dbReference type="InterPro" id="IPR001279">
    <property type="entry name" value="Metallo-B-lactamas"/>
</dbReference>
<protein>
    <submittedName>
        <fullName evidence="6">Metallo-beta-lactamase</fullName>
    </submittedName>
</protein>
<keyword evidence="3" id="KW-0378">Hydrolase</keyword>
<dbReference type="AlphaFoldDB" id="A0A096AV64"/>
<feature type="domain" description="Metallo-beta-lactamase" evidence="5">
    <location>
        <begin position="13"/>
        <end position="196"/>
    </location>
</feature>
<dbReference type="InterPro" id="IPR036866">
    <property type="entry name" value="RibonucZ/Hydroxyglut_hydro"/>
</dbReference>
<sequence length="214" mass="23527">MLKIQTFEVNPLQENCYVVSDKTKECVIIDCGALTESEQNSIIDYIKGDGLTPVHNLGTHGHLDHHFGDATLLTAFNLQPEVSEGDSVFMNNPKQAAAQMLGMQLNYDLPAGDLKLTDKQIISFGSHTFKVMHTPGHSGGSVCFYCAEENVIFTGDTLFKRSIGRTDFPGGSMFQIISSLRELAQLPDTTIVYPGHGPQTSIGFELSHNPYMDR</sequence>
<dbReference type="CDD" id="cd06262">
    <property type="entry name" value="metallo-hydrolase-like_MBL-fold"/>
    <property type="match status" value="1"/>
</dbReference>
<proteinExistence type="predicted"/>
<dbReference type="PANTHER" id="PTHR46233">
    <property type="entry name" value="HYDROXYACYLGLUTATHIONE HYDROLASE GLOC"/>
    <property type="match status" value="1"/>
</dbReference>
<reference evidence="6 7" key="1">
    <citation type="submission" date="2014-07" db="EMBL/GenBank/DDBJ databases">
        <authorList>
            <person name="McCorrison J."/>
            <person name="Sanka R."/>
            <person name="Torralba M."/>
            <person name="Gillis M."/>
            <person name="Haft D.H."/>
            <person name="Methe B."/>
            <person name="Sutton G."/>
            <person name="Nelson K.E."/>
        </authorList>
    </citation>
    <scope>NUCLEOTIDE SEQUENCE [LARGE SCALE GENOMIC DNA]</scope>
    <source>
        <strain evidence="6 7">DNF00666</strain>
    </source>
</reference>